<evidence type="ECO:0000313" key="2">
    <source>
        <dbReference type="EMBL" id="CAR99288.1"/>
    </source>
</evidence>
<dbReference type="RefSeq" id="XP_045098852.1">
    <property type="nucleotide sequence ID" value="XM_045243604.1"/>
</dbReference>
<dbReference type="InParanoid" id="B6IHA8"/>
<dbReference type="AlphaFoldDB" id="B6IHA8"/>
<evidence type="ECO:0000256" key="1">
    <source>
        <dbReference type="SAM" id="MobiDB-lite"/>
    </source>
</evidence>
<dbReference type="HOGENOM" id="CLU_3421471_0_0_1"/>
<keyword evidence="3" id="KW-1185">Reference proteome</keyword>
<sequence length="24" mass="2666">MQTRKCTNSGSGRSAVFDRPKLIL</sequence>
<organism evidence="2 3">
    <name type="scientific">Caenorhabditis briggsae</name>
    <dbReference type="NCBI Taxonomy" id="6238"/>
    <lineage>
        <taxon>Eukaryota</taxon>
        <taxon>Metazoa</taxon>
        <taxon>Ecdysozoa</taxon>
        <taxon>Nematoda</taxon>
        <taxon>Chromadorea</taxon>
        <taxon>Rhabditida</taxon>
        <taxon>Rhabditina</taxon>
        <taxon>Rhabditomorpha</taxon>
        <taxon>Rhabditoidea</taxon>
        <taxon>Rhabditidae</taxon>
        <taxon>Peloderinae</taxon>
        <taxon>Caenorhabditis</taxon>
    </lineage>
</organism>
<dbReference type="KEGG" id="cbr:CBG_25837"/>
<dbReference type="EMBL" id="HE601284">
    <property type="protein sequence ID" value="CAR99288.1"/>
    <property type="molecule type" value="Genomic_DNA"/>
</dbReference>
<accession>B6IHA8</accession>
<gene>
    <name evidence="2" type="ORF">CBG25837</name>
    <name evidence="2" type="ORF">CBG_25837</name>
</gene>
<dbReference type="Proteomes" id="UP000008549">
    <property type="component" value="Unassembled WGS sequence"/>
</dbReference>
<feature type="compositionally biased region" description="Polar residues" evidence="1">
    <location>
        <begin position="1"/>
        <end position="12"/>
    </location>
</feature>
<reference evidence="2 3" key="1">
    <citation type="journal article" date="2003" name="PLoS Biol.">
        <title>The genome sequence of Caenorhabditis briggsae: a platform for comparative genomics.</title>
        <authorList>
            <person name="Stein L.D."/>
            <person name="Bao Z."/>
            <person name="Blasiar D."/>
            <person name="Blumenthal T."/>
            <person name="Brent M.R."/>
            <person name="Chen N."/>
            <person name="Chinwalla A."/>
            <person name="Clarke L."/>
            <person name="Clee C."/>
            <person name="Coghlan A."/>
            <person name="Coulson A."/>
            <person name="D'Eustachio P."/>
            <person name="Fitch D.H."/>
            <person name="Fulton L.A."/>
            <person name="Fulton R.E."/>
            <person name="Griffiths-Jones S."/>
            <person name="Harris T.W."/>
            <person name="Hillier L.W."/>
            <person name="Kamath R."/>
            <person name="Kuwabara P.E."/>
            <person name="Mardis E.R."/>
            <person name="Marra M.A."/>
            <person name="Miner T.L."/>
            <person name="Minx P."/>
            <person name="Mullikin J.C."/>
            <person name="Plumb R.W."/>
            <person name="Rogers J."/>
            <person name="Schein J.E."/>
            <person name="Sohrmann M."/>
            <person name="Spieth J."/>
            <person name="Stajich J.E."/>
            <person name="Wei C."/>
            <person name="Willey D."/>
            <person name="Wilson R.K."/>
            <person name="Durbin R."/>
            <person name="Waterston R.H."/>
        </authorList>
    </citation>
    <scope>NUCLEOTIDE SEQUENCE [LARGE SCALE GENOMIC DNA]</scope>
    <source>
        <strain evidence="2 3">AF16</strain>
    </source>
</reference>
<dbReference type="GeneID" id="68917319"/>
<reference evidence="2 3" key="2">
    <citation type="journal article" date="2011" name="PLoS Genet.">
        <title>Caenorhabditis briggsae recombinant inbred line genotypes reveal inter-strain incompatibility and the evolution of recombination.</title>
        <authorList>
            <person name="Ross J.A."/>
            <person name="Koboldt D.C."/>
            <person name="Staisch J.E."/>
            <person name="Chamberlin H.M."/>
            <person name="Gupta B.P."/>
            <person name="Miller R.D."/>
            <person name="Baird S.E."/>
            <person name="Haag E.S."/>
        </authorList>
    </citation>
    <scope>NUCLEOTIDE SEQUENCE [LARGE SCALE GENOMIC DNA]</scope>
    <source>
        <strain evidence="2 3">AF16</strain>
    </source>
</reference>
<name>B6IHA8_CAEBR</name>
<dbReference type="CTD" id="68917319"/>
<protein>
    <submittedName>
        <fullName evidence="2">Protein CBG25837</fullName>
    </submittedName>
</protein>
<evidence type="ECO:0000313" key="3">
    <source>
        <dbReference type="Proteomes" id="UP000008549"/>
    </source>
</evidence>
<feature type="region of interest" description="Disordered" evidence="1">
    <location>
        <begin position="1"/>
        <end position="24"/>
    </location>
</feature>
<proteinExistence type="predicted"/>